<keyword evidence="1" id="KW-0723">Serine/threonine-protein kinase</keyword>
<keyword evidence="4" id="KW-0418">Kinase</keyword>
<dbReference type="GO" id="GO:0043484">
    <property type="term" value="P:regulation of RNA splicing"/>
    <property type="evidence" value="ECO:0007669"/>
    <property type="project" value="TreeGrafter"/>
</dbReference>
<evidence type="ECO:0000313" key="9">
    <source>
        <dbReference type="Proteomes" id="UP000230233"/>
    </source>
</evidence>
<organism evidence="8 9">
    <name type="scientific">Caenorhabditis nigoni</name>
    <dbReference type="NCBI Taxonomy" id="1611254"/>
    <lineage>
        <taxon>Eukaryota</taxon>
        <taxon>Metazoa</taxon>
        <taxon>Ecdysozoa</taxon>
        <taxon>Nematoda</taxon>
        <taxon>Chromadorea</taxon>
        <taxon>Rhabditida</taxon>
        <taxon>Rhabditina</taxon>
        <taxon>Rhabditomorpha</taxon>
        <taxon>Rhabditoidea</taxon>
        <taxon>Rhabditidae</taxon>
        <taxon>Peloderinae</taxon>
        <taxon>Caenorhabditis</taxon>
    </lineage>
</organism>
<dbReference type="InterPro" id="IPR000719">
    <property type="entry name" value="Prot_kinase_dom"/>
</dbReference>
<dbReference type="Proteomes" id="UP000230233">
    <property type="component" value="Chromosome X"/>
</dbReference>
<keyword evidence="9" id="KW-1185">Reference proteome</keyword>
<dbReference type="SUPFAM" id="SSF56112">
    <property type="entry name" value="Protein kinase-like (PK-like)"/>
    <property type="match status" value="1"/>
</dbReference>
<comment type="caution">
    <text evidence="8">The sequence shown here is derived from an EMBL/GenBank/DDBJ whole genome shotgun (WGS) entry which is preliminary data.</text>
</comment>
<dbReference type="PANTHER" id="PTHR45646:SF8">
    <property type="entry name" value="PROTEIN KINASE DOMAIN-CONTAINING PROTEIN"/>
    <property type="match status" value="1"/>
</dbReference>
<evidence type="ECO:0000256" key="2">
    <source>
        <dbReference type="ARBA" id="ARBA00022679"/>
    </source>
</evidence>
<dbReference type="OrthoDB" id="5979581at2759"/>
<evidence type="ECO:0000256" key="5">
    <source>
        <dbReference type="ARBA" id="ARBA00022840"/>
    </source>
</evidence>
<evidence type="ECO:0000256" key="3">
    <source>
        <dbReference type="ARBA" id="ARBA00022741"/>
    </source>
</evidence>
<keyword evidence="2" id="KW-0808">Transferase</keyword>
<dbReference type="GO" id="GO:0005634">
    <property type="term" value="C:nucleus"/>
    <property type="evidence" value="ECO:0007669"/>
    <property type="project" value="TreeGrafter"/>
</dbReference>
<dbReference type="PROSITE" id="PS00108">
    <property type="entry name" value="PROTEIN_KINASE_ST"/>
    <property type="match status" value="1"/>
</dbReference>
<dbReference type="InterPro" id="IPR051175">
    <property type="entry name" value="CLK_kinases"/>
</dbReference>
<keyword evidence="3" id="KW-0547">Nucleotide-binding</keyword>
<dbReference type="Pfam" id="PF00069">
    <property type="entry name" value="Pkinase"/>
    <property type="match status" value="1"/>
</dbReference>
<evidence type="ECO:0000256" key="4">
    <source>
        <dbReference type="ARBA" id="ARBA00022777"/>
    </source>
</evidence>
<sequence length="366" mass="41589">MVTEHHRKASPGYAYEPLDVNRRSVPVQLKLLSGQTYKVRGLFGEGSFCTVYRVRDKNGLHLAAKVLKQRDDAYPVEFELNAFQKISTHPHDNLLSLHYIGILTSPPALHKSEVLITPACGPSIEHILSEASLKYTHMTQPRFDMRSIKDIGIQIGMAMHHLERLELFHLDLKTANIVFTSDVTYEVEQNPVHPVITMSSLQVKVIDYGNTLPHSNPGLEQPFALVQSLNVRAPEIMMGIRHTAKSDVWSMACIMTEIYTGKDLFTWIQGLDAQQLQQLHFVKLFSLVDSTISQEMIDASQRGGRSSVNLDFVNREKDGTAHSLMNLMREEEDLPLFDLLNFMFVFDPVRRPSFEDVINHTFFVDA</sequence>
<evidence type="ECO:0000256" key="1">
    <source>
        <dbReference type="ARBA" id="ARBA00022527"/>
    </source>
</evidence>
<dbReference type="Gene3D" id="3.30.200.20">
    <property type="entry name" value="Phosphorylase Kinase, domain 1"/>
    <property type="match status" value="1"/>
</dbReference>
<protein>
    <recommendedName>
        <fullName evidence="7">Protein kinase domain-containing protein</fullName>
    </recommendedName>
</protein>
<comment type="similarity">
    <text evidence="6">Belongs to the protein kinase superfamily. CMGC Ser/Thr protein kinase family. Lammer subfamily.</text>
</comment>
<evidence type="ECO:0000259" key="7">
    <source>
        <dbReference type="PROSITE" id="PS50011"/>
    </source>
</evidence>
<dbReference type="PROSITE" id="PS50011">
    <property type="entry name" value="PROTEIN_KINASE_DOM"/>
    <property type="match status" value="1"/>
</dbReference>
<dbReference type="SMART" id="SM00220">
    <property type="entry name" value="S_TKc"/>
    <property type="match status" value="1"/>
</dbReference>
<feature type="domain" description="Protein kinase" evidence="7">
    <location>
        <begin position="37"/>
        <end position="363"/>
    </location>
</feature>
<dbReference type="Gene3D" id="1.10.510.10">
    <property type="entry name" value="Transferase(Phosphotransferase) domain 1"/>
    <property type="match status" value="1"/>
</dbReference>
<proteinExistence type="inferred from homology"/>
<reference evidence="9" key="1">
    <citation type="submission" date="2017-10" db="EMBL/GenBank/DDBJ databases">
        <title>Rapid genome shrinkage in a self-fertile nematode reveals novel sperm competition proteins.</title>
        <authorList>
            <person name="Yin D."/>
            <person name="Schwarz E.M."/>
            <person name="Thomas C.G."/>
            <person name="Felde R.L."/>
            <person name="Korf I.F."/>
            <person name="Cutter A.D."/>
            <person name="Schartner C.M."/>
            <person name="Ralston E.J."/>
            <person name="Meyer B.J."/>
            <person name="Haag E.S."/>
        </authorList>
    </citation>
    <scope>NUCLEOTIDE SEQUENCE [LARGE SCALE GENOMIC DNA]</scope>
    <source>
        <strain evidence="9">JU1422</strain>
    </source>
</reference>
<dbReference type="GO" id="GO:0005524">
    <property type="term" value="F:ATP binding"/>
    <property type="evidence" value="ECO:0007669"/>
    <property type="project" value="UniProtKB-KW"/>
</dbReference>
<gene>
    <name evidence="8" type="primary">Cnig_chr_X.g26610</name>
    <name evidence="8" type="ORF">B9Z55_026610</name>
</gene>
<dbReference type="InterPro" id="IPR008271">
    <property type="entry name" value="Ser/Thr_kinase_AS"/>
</dbReference>
<name>A0A2G5T3H1_9PELO</name>
<dbReference type="EMBL" id="PDUG01000006">
    <property type="protein sequence ID" value="PIC21955.1"/>
    <property type="molecule type" value="Genomic_DNA"/>
</dbReference>
<accession>A0A2G5T3H1</accession>
<evidence type="ECO:0000256" key="6">
    <source>
        <dbReference type="ARBA" id="ARBA00037966"/>
    </source>
</evidence>
<dbReference type="GO" id="GO:0004674">
    <property type="term" value="F:protein serine/threonine kinase activity"/>
    <property type="evidence" value="ECO:0007669"/>
    <property type="project" value="UniProtKB-KW"/>
</dbReference>
<dbReference type="InterPro" id="IPR011009">
    <property type="entry name" value="Kinase-like_dom_sf"/>
</dbReference>
<keyword evidence="5" id="KW-0067">ATP-binding</keyword>
<evidence type="ECO:0000313" key="8">
    <source>
        <dbReference type="EMBL" id="PIC21955.1"/>
    </source>
</evidence>
<dbReference type="AlphaFoldDB" id="A0A2G5T3H1"/>
<dbReference type="PANTHER" id="PTHR45646">
    <property type="entry name" value="SERINE/THREONINE-PROTEIN KINASE DOA-RELATED"/>
    <property type="match status" value="1"/>
</dbReference>